<sequence length="45" mass="5175">MHKHIIHSEHGPGTLSLCVCTSVGLIRMNDVHMFIQTKPMRQARY</sequence>
<reference evidence="1" key="2">
    <citation type="journal article" date="2015" name="Fish Shellfish Immunol.">
        <title>Early steps in the European eel (Anguilla anguilla)-Vibrio vulnificus interaction in the gills: Role of the RtxA13 toxin.</title>
        <authorList>
            <person name="Callol A."/>
            <person name="Pajuelo D."/>
            <person name="Ebbesson L."/>
            <person name="Teles M."/>
            <person name="MacKenzie S."/>
            <person name="Amaro C."/>
        </authorList>
    </citation>
    <scope>NUCLEOTIDE SEQUENCE</scope>
</reference>
<organism evidence="1">
    <name type="scientific">Anguilla anguilla</name>
    <name type="common">European freshwater eel</name>
    <name type="synonym">Muraena anguilla</name>
    <dbReference type="NCBI Taxonomy" id="7936"/>
    <lineage>
        <taxon>Eukaryota</taxon>
        <taxon>Metazoa</taxon>
        <taxon>Chordata</taxon>
        <taxon>Craniata</taxon>
        <taxon>Vertebrata</taxon>
        <taxon>Euteleostomi</taxon>
        <taxon>Actinopterygii</taxon>
        <taxon>Neopterygii</taxon>
        <taxon>Teleostei</taxon>
        <taxon>Anguilliformes</taxon>
        <taxon>Anguillidae</taxon>
        <taxon>Anguilla</taxon>
    </lineage>
</organism>
<accession>A0A0E9Q5F2</accession>
<reference evidence="1" key="1">
    <citation type="submission" date="2014-11" db="EMBL/GenBank/DDBJ databases">
        <authorList>
            <person name="Amaro Gonzalez C."/>
        </authorList>
    </citation>
    <scope>NUCLEOTIDE SEQUENCE</scope>
</reference>
<dbReference type="EMBL" id="GBXM01096441">
    <property type="protein sequence ID" value="JAH12136.1"/>
    <property type="molecule type" value="Transcribed_RNA"/>
</dbReference>
<evidence type="ECO:0000313" key="1">
    <source>
        <dbReference type="EMBL" id="JAH12136.1"/>
    </source>
</evidence>
<dbReference type="AlphaFoldDB" id="A0A0E9Q5F2"/>
<proteinExistence type="predicted"/>
<protein>
    <submittedName>
        <fullName evidence="1">Uncharacterized protein</fullName>
    </submittedName>
</protein>
<name>A0A0E9Q5F2_ANGAN</name>